<keyword evidence="1" id="KW-0802">TPR repeat</keyword>
<evidence type="ECO:0000313" key="5">
    <source>
        <dbReference type="Proteomes" id="UP000194003"/>
    </source>
</evidence>
<dbReference type="InterPro" id="IPR011990">
    <property type="entry name" value="TPR-like_helical_dom_sf"/>
</dbReference>
<dbReference type="InterPro" id="IPR027417">
    <property type="entry name" value="P-loop_NTPase"/>
</dbReference>
<gene>
    <name evidence="4" type="ORF">MAIT1_03208</name>
</gene>
<dbReference type="Pfam" id="PF13424">
    <property type="entry name" value="TPR_12"/>
    <property type="match status" value="1"/>
</dbReference>
<dbReference type="PROSITE" id="PS50005">
    <property type="entry name" value="TPR"/>
    <property type="match status" value="1"/>
</dbReference>
<dbReference type="Pfam" id="PF12770">
    <property type="entry name" value="CHAT"/>
    <property type="match status" value="1"/>
</dbReference>
<feature type="domain" description="CHAT" evidence="2">
    <location>
        <begin position="109"/>
        <end position="341"/>
    </location>
</feature>
<protein>
    <submittedName>
        <fullName evidence="4">Uncharacterized protein</fullName>
    </submittedName>
</protein>
<dbReference type="AlphaFoldDB" id="A0A1Y2K6B7"/>
<dbReference type="Gene3D" id="1.25.40.10">
    <property type="entry name" value="Tetratricopeptide repeat domain"/>
    <property type="match status" value="2"/>
</dbReference>
<organism evidence="4 5">
    <name type="scientific">Magnetofaba australis IT-1</name>
    <dbReference type="NCBI Taxonomy" id="1434232"/>
    <lineage>
        <taxon>Bacteria</taxon>
        <taxon>Pseudomonadati</taxon>
        <taxon>Pseudomonadota</taxon>
        <taxon>Magnetococcia</taxon>
        <taxon>Magnetococcales</taxon>
        <taxon>Magnetococcaceae</taxon>
        <taxon>Magnetofaba</taxon>
    </lineage>
</organism>
<dbReference type="OrthoDB" id="4473689at2"/>
<dbReference type="SMART" id="SM00028">
    <property type="entry name" value="TPR"/>
    <property type="match status" value="6"/>
</dbReference>
<accession>A0A1Y2K6B7</accession>
<dbReference type="SUPFAM" id="SSF48452">
    <property type="entry name" value="TPR-like"/>
    <property type="match status" value="2"/>
</dbReference>
<dbReference type="InterPro" id="IPR041664">
    <property type="entry name" value="AAA_16"/>
</dbReference>
<feature type="repeat" description="TPR" evidence="1">
    <location>
        <begin position="987"/>
        <end position="1020"/>
    </location>
</feature>
<dbReference type="Pfam" id="PF13374">
    <property type="entry name" value="TPR_10"/>
    <property type="match status" value="1"/>
</dbReference>
<name>A0A1Y2K6B7_9PROT</name>
<dbReference type="SUPFAM" id="SSF52540">
    <property type="entry name" value="P-loop containing nucleoside triphosphate hydrolases"/>
    <property type="match status" value="1"/>
</dbReference>
<dbReference type="RefSeq" id="WP_085441711.1">
    <property type="nucleotide sequence ID" value="NZ_LVJN01000018.1"/>
</dbReference>
<evidence type="ECO:0000313" key="4">
    <source>
        <dbReference type="EMBL" id="OSM05070.1"/>
    </source>
</evidence>
<dbReference type="InterPro" id="IPR019734">
    <property type="entry name" value="TPR_rpt"/>
</dbReference>
<dbReference type="Proteomes" id="UP000194003">
    <property type="component" value="Unassembled WGS sequence"/>
</dbReference>
<sequence>MIVAETRISLSITRTDNGGWRVEILQESEPLARMERDGAALQPLRAALEAWTQARRMAERGDAQMAHNALTAVGVELRAAFLGEAALRIDALLAAESTVLLGVGTTDPESLSWPWETLADANGAPLSRNPQVKFRRLATGVKETARCCITLPNGPLRALLCAVDADPVSAPQRHIAAEQLFFQTAGAARGERYLEACERADLSDLKSRINRMQPQLLHLSAPVKRDESGAALLGLAADDASGLRFVDAHTLNQDALQSSGVRGIILSGATARDESHAPEGALLELGAQLSALGAPLVVVLPWDGGDKRSRAFLTALYGKLIGGSGVDAAVRAARDAVCSADWAAPALFASAVGDGLYNVSDAAPRVRPEFDQAAYPPPPGVILPIPAPFFGRRRQLGPLLARMRHGGLQVLLLTGVEGLGKSALTARMAWSLSQEGLEPMVVKGSPANPISVHRVIEAVAQKLLDKGFDEEFAILDSPDLDLSKRLEFVVGLINQRLPLALVLDGLDYGMDGDSRHFLSPAMAALYEMLITRISGRSRLLLSSRCAPVLKSGAKPASTFLHEALEEPEDSAFYKRACRHDGLMRRINASDLSWDDIEALRQLQIASFAPAPLILGWADSQPAESLRAVCQQALSVDQVSLDLSGPLTPGMDPSGQILSQAVLADLSPEDRQLLATWALARTPMDVASLNAMCDESRDLSDAELELWRESGWVCEAGSGPEGAALWMLEPFLRDALNASDTLAADLRQSVHAKLAEMTLQWVGSERASAYGHTWFDLLFEARGHAHGAGDASKFLELSDSLASALLRHGHVDEALRLNNESRRLTNHPLPLLRMGRIFLETGRPEEAQRWFELALKEGRERAEPGIEGEALQALASLKMAAQDIGGAAHLLGDALELMREAQDSSGQAAILNQLAAIELHQGDRASAIGRLEQSERLWKKARNYPARAATLHQLGMLALEDDERDIAMKHLEKALQFYRLAGAEQELAMLLPQLAALYYQRGNTEAAREYYEEALPMLELGPFEQQRSYTLHQLGAIDLGDGKLDDAEPRLLEALKLKQRLEDRRGEAAALFQLARLAKERDKMEEAMQLVGVCYRIDQQLGSPDADEELRIYLEFAQFLEIAQDEAEQLMAQQWGEYLHDRGHALLKKAFPQRKTIPIQLSPS</sequence>
<dbReference type="PANTHER" id="PTHR47691">
    <property type="entry name" value="REGULATOR-RELATED"/>
    <property type="match status" value="1"/>
</dbReference>
<dbReference type="EMBL" id="LVJN01000018">
    <property type="protein sequence ID" value="OSM05070.1"/>
    <property type="molecule type" value="Genomic_DNA"/>
</dbReference>
<evidence type="ECO:0000256" key="1">
    <source>
        <dbReference type="PROSITE-ProRule" id="PRU00339"/>
    </source>
</evidence>
<evidence type="ECO:0000259" key="3">
    <source>
        <dbReference type="Pfam" id="PF13191"/>
    </source>
</evidence>
<dbReference type="STRING" id="1434232.MAIT1_03208"/>
<keyword evidence="5" id="KW-1185">Reference proteome</keyword>
<dbReference type="Pfam" id="PF13191">
    <property type="entry name" value="AAA_16"/>
    <property type="match status" value="1"/>
</dbReference>
<evidence type="ECO:0000259" key="2">
    <source>
        <dbReference type="Pfam" id="PF12770"/>
    </source>
</evidence>
<reference evidence="4 5" key="1">
    <citation type="journal article" date="2016" name="BMC Genomics">
        <title>Combined genomic and structural analyses of a cultured magnetotactic bacterium reveals its niche adaptation to a dynamic environment.</title>
        <authorList>
            <person name="Araujo A.C."/>
            <person name="Morillo V."/>
            <person name="Cypriano J."/>
            <person name="Teixeira L.C."/>
            <person name="Leao P."/>
            <person name="Lyra S."/>
            <person name="Almeida L.G."/>
            <person name="Bazylinski D.A."/>
            <person name="Vasconcellos A.T."/>
            <person name="Abreu F."/>
            <person name="Lins U."/>
        </authorList>
    </citation>
    <scope>NUCLEOTIDE SEQUENCE [LARGE SCALE GENOMIC DNA]</scope>
    <source>
        <strain evidence="4 5">IT-1</strain>
    </source>
</reference>
<feature type="domain" description="Orc1-like AAA ATPase" evidence="3">
    <location>
        <begin position="388"/>
        <end position="519"/>
    </location>
</feature>
<dbReference type="InterPro" id="IPR024983">
    <property type="entry name" value="CHAT_dom"/>
</dbReference>
<comment type="caution">
    <text evidence="4">The sequence shown here is derived from an EMBL/GenBank/DDBJ whole genome shotgun (WGS) entry which is preliminary data.</text>
</comment>
<proteinExistence type="predicted"/>
<dbReference type="PANTHER" id="PTHR47691:SF3">
    <property type="entry name" value="HTH-TYPE TRANSCRIPTIONAL REGULATOR RV0890C-RELATED"/>
    <property type="match status" value="1"/>
</dbReference>